<comment type="caution">
    <text evidence="2">The sequence shown here is derived from an EMBL/GenBank/DDBJ whole genome shotgun (WGS) entry which is preliminary data.</text>
</comment>
<evidence type="ECO:0000313" key="2">
    <source>
        <dbReference type="EMBL" id="OMJ29659.1"/>
    </source>
</evidence>
<evidence type="ECO:0000259" key="1">
    <source>
        <dbReference type="Pfam" id="PF00752"/>
    </source>
</evidence>
<dbReference type="InterPro" id="IPR006085">
    <property type="entry name" value="XPG_DNA_repair_N"/>
</dbReference>
<keyword evidence="3" id="KW-1185">Reference proteome</keyword>
<organism evidence="2 3">
    <name type="scientific">Smittium culicis</name>
    <dbReference type="NCBI Taxonomy" id="133412"/>
    <lineage>
        <taxon>Eukaryota</taxon>
        <taxon>Fungi</taxon>
        <taxon>Fungi incertae sedis</taxon>
        <taxon>Zoopagomycota</taxon>
        <taxon>Kickxellomycotina</taxon>
        <taxon>Harpellomycetes</taxon>
        <taxon>Harpellales</taxon>
        <taxon>Legeriomycetaceae</taxon>
        <taxon>Smittium</taxon>
    </lineage>
</organism>
<dbReference type="SUPFAM" id="SSF88723">
    <property type="entry name" value="PIN domain-like"/>
    <property type="match status" value="1"/>
</dbReference>
<name>A0A1R1YRX6_9FUNG</name>
<reference evidence="3" key="1">
    <citation type="submission" date="2017-01" db="EMBL/GenBank/DDBJ databases">
        <authorList>
            <person name="Wang Y."/>
            <person name="White M."/>
            <person name="Kvist S."/>
            <person name="Moncalvo J.-M."/>
        </authorList>
    </citation>
    <scope>NUCLEOTIDE SEQUENCE [LARGE SCALE GENOMIC DNA]</scope>
    <source>
        <strain evidence="3">ID-206-W2</strain>
    </source>
</reference>
<feature type="domain" description="XPG N-terminal" evidence="1">
    <location>
        <begin position="1"/>
        <end position="84"/>
    </location>
</feature>
<dbReference type="EMBL" id="LSSM01000218">
    <property type="protein sequence ID" value="OMJ29659.1"/>
    <property type="molecule type" value="Genomic_DNA"/>
</dbReference>
<dbReference type="GO" id="GO:0004518">
    <property type="term" value="F:nuclease activity"/>
    <property type="evidence" value="ECO:0007669"/>
    <property type="project" value="InterPro"/>
</dbReference>
<dbReference type="OrthoDB" id="17262at2759"/>
<dbReference type="Gene3D" id="3.40.50.1010">
    <property type="entry name" value="5'-nuclease"/>
    <property type="match status" value="1"/>
</dbReference>
<dbReference type="Proteomes" id="UP000187429">
    <property type="component" value="Unassembled WGS sequence"/>
</dbReference>
<proteinExistence type="predicted"/>
<evidence type="ECO:0000313" key="3">
    <source>
        <dbReference type="Proteomes" id="UP000187429"/>
    </source>
</evidence>
<gene>
    <name evidence="2" type="ORF">AYI69_g826</name>
</gene>
<dbReference type="AlphaFoldDB" id="A0A1R1YRX6"/>
<dbReference type="Pfam" id="PF00752">
    <property type="entry name" value="XPG_N"/>
    <property type="match status" value="1"/>
</dbReference>
<sequence length="129" mass="14659">MSFQSLDMYIAVRLLRRTEKISSLAETRLGVDGLYWLSQIFKNISKSFPKFSIDDLEPLSSQILKDLDLFRSNKIVPIVVFSGFGIKKPRDGASDQKSNCFGKSDTFDSIADKNLNDLFDFDKIGTYTK</sequence>
<accession>A0A1R1YRX6</accession>
<protein>
    <recommendedName>
        <fullName evidence="1">XPG N-terminal domain-containing protein</fullName>
    </recommendedName>
</protein>
<dbReference type="InterPro" id="IPR029060">
    <property type="entry name" value="PIN-like_dom_sf"/>
</dbReference>